<evidence type="ECO:0000313" key="2">
    <source>
        <dbReference type="Proteomes" id="UP000008792"/>
    </source>
</evidence>
<name>B4LKV6_DROVI</name>
<dbReference type="STRING" id="7244.B4LKV6"/>
<dbReference type="Proteomes" id="UP000008792">
    <property type="component" value="Unassembled WGS sequence"/>
</dbReference>
<dbReference type="KEGG" id="dvi:6624828"/>
<dbReference type="HOGENOM" id="CLU_1798490_0_0_1"/>
<dbReference type="OrthoDB" id="6591917at2759"/>
<protein>
    <submittedName>
        <fullName evidence="1">Uncharacterized protein</fullName>
    </submittedName>
</protein>
<dbReference type="EMBL" id="CH940648">
    <property type="protein sequence ID" value="EDW60760.2"/>
    <property type="molecule type" value="Genomic_DNA"/>
</dbReference>
<dbReference type="AlphaFoldDB" id="B4LKV6"/>
<evidence type="ECO:0000313" key="1">
    <source>
        <dbReference type="EMBL" id="EDW60760.2"/>
    </source>
</evidence>
<reference evidence="1 2" key="1">
    <citation type="journal article" date="2007" name="Nature">
        <title>Evolution of genes and genomes on the Drosophila phylogeny.</title>
        <authorList>
            <consortium name="Drosophila 12 Genomes Consortium"/>
            <person name="Clark A.G."/>
            <person name="Eisen M.B."/>
            <person name="Smith D.R."/>
            <person name="Bergman C.M."/>
            <person name="Oliver B."/>
            <person name="Markow T.A."/>
            <person name="Kaufman T.C."/>
            <person name="Kellis M."/>
            <person name="Gelbart W."/>
            <person name="Iyer V.N."/>
            <person name="Pollard D.A."/>
            <person name="Sackton T.B."/>
            <person name="Larracuente A.M."/>
            <person name="Singh N.D."/>
            <person name="Abad J.P."/>
            <person name="Abt D.N."/>
            <person name="Adryan B."/>
            <person name="Aguade M."/>
            <person name="Akashi H."/>
            <person name="Anderson W.W."/>
            <person name="Aquadro C.F."/>
            <person name="Ardell D.H."/>
            <person name="Arguello R."/>
            <person name="Artieri C.G."/>
            <person name="Barbash D.A."/>
            <person name="Barker D."/>
            <person name="Barsanti P."/>
            <person name="Batterham P."/>
            <person name="Batzoglou S."/>
            <person name="Begun D."/>
            <person name="Bhutkar A."/>
            <person name="Blanco E."/>
            <person name="Bosak S.A."/>
            <person name="Bradley R.K."/>
            <person name="Brand A.D."/>
            <person name="Brent M.R."/>
            <person name="Brooks A.N."/>
            <person name="Brown R.H."/>
            <person name="Butlin R.K."/>
            <person name="Caggese C."/>
            <person name="Calvi B.R."/>
            <person name="Bernardo de Carvalho A."/>
            <person name="Caspi A."/>
            <person name="Castrezana S."/>
            <person name="Celniker S.E."/>
            <person name="Chang J.L."/>
            <person name="Chapple C."/>
            <person name="Chatterji S."/>
            <person name="Chinwalla A."/>
            <person name="Civetta A."/>
            <person name="Clifton S.W."/>
            <person name="Comeron J.M."/>
            <person name="Costello J.C."/>
            <person name="Coyne J.A."/>
            <person name="Daub J."/>
            <person name="David R.G."/>
            <person name="Delcher A.L."/>
            <person name="Delehaunty K."/>
            <person name="Do C.B."/>
            <person name="Ebling H."/>
            <person name="Edwards K."/>
            <person name="Eickbush T."/>
            <person name="Evans J.D."/>
            <person name="Filipski A."/>
            <person name="Findeiss S."/>
            <person name="Freyhult E."/>
            <person name="Fulton L."/>
            <person name="Fulton R."/>
            <person name="Garcia A.C."/>
            <person name="Gardiner A."/>
            <person name="Garfield D.A."/>
            <person name="Garvin B.E."/>
            <person name="Gibson G."/>
            <person name="Gilbert D."/>
            <person name="Gnerre S."/>
            <person name="Godfrey J."/>
            <person name="Good R."/>
            <person name="Gotea V."/>
            <person name="Gravely B."/>
            <person name="Greenberg A.J."/>
            <person name="Griffiths-Jones S."/>
            <person name="Gross S."/>
            <person name="Guigo R."/>
            <person name="Gustafson E.A."/>
            <person name="Haerty W."/>
            <person name="Hahn M.W."/>
            <person name="Halligan D.L."/>
            <person name="Halpern A.L."/>
            <person name="Halter G.M."/>
            <person name="Han M.V."/>
            <person name="Heger A."/>
            <person name="Hillier L."/>
            <person name="Hinrichs A.S."/>
            <person name="Holmes I."/>
            <person name="Hoskins R.A."/>
            <person name="Hubisz M.J."/>
            <person name="Hultmark D."/>
            <person name="Huntley M.A."/>
            <person name="Jaffe D.B."/>
            <person name="Jagadeeshan S."/>
            <person name="Jeck W.R."/>
            <person name="Johnson J."/>
            <person name="Jones C.D."/>
            <person name="Jordan W.C."/>
            <person name="Karpen G.H."/>
            <person name="Kataoka E."/>
            <person name="Keightley P.D."/>
            <person name="Kheradpour P."/>
            <person name="Kirkness E.F."/>
            <person name="Koerich L.B."/>
            <person name="Kristiansen K."/>
            <person name="Kudrna D."/>
            <person name="Kulathinal R.J."/>
            <person name="Kumar S."/>
            <person name="Kwok R."/>
            <person name="Lander E."/>
            <person name="Langley C.H."/>
            <person name="Lapoint R."/>
            <person name="Lazzaro B.P."/>
            <person name="Lee S.J."/>
            <person name="Levesque L."/>
            <person name="Li R."/>
            <person name="Lin C.F."/>
            <person name="Lin M.F."/>
            <person name="Lindblad-Toh K."/>
            <person name="Llopart A."/>
            <person name="Long M."/>
            <person name="Low L."/>
            <person name="Lozovsky E."/>
            <person name="Lu J."/>
            <person name="Luo M."/>
            <person name="Machado C.A."/>
            <person name="Makalowski W."/>
            <person name="Marzo M."/>
            <person name="Matsuda M."/>
            <person name="Matzkin L."/>
            <person name="McAllister B."/>
            <person name="McBride C.S."/>
            <person name="McKernan B."/>
            <person name="McKernan K."/>
            <person name="Mendez-Lago M."/>
            <person name="Minx P."/>
            <person name="Mollenhauer M.U."/>
            <person name="Montooth K."/>
            <person name="Mount S.M."/>
            <person name="Mu X."/>
            <person name="Myers E."/>
            <person name="Negre B."/>
            <person name="Newfeld S."/>
            <person name="Nielsen R."/>
            <person name="Noor M.A."/>
            <person name="O'Grady P."/>
            <person name="Pachter L."/>
            <person name="Papaceit M."/>
            <person name="Parisi M.J."/>
            <person name="Parisi M."/>
            <person name="Parts L."/>
            <person name="Pedersen J.S."/>
            <person name="Pesole G."/>
            <person name="Phillippy A.M."/>
            <person name="Ponting C.P."/>
            <person name="Pop M."/>
            <person name="Porcelli D."/>
            <person name="Powell J.R."/>
            <person name="Prohaska S."/>
            <person name="Pruitt K."/>
            <person name="Puig M."/>
            <person name="Quesneville H."/>
            <person name="Ram K.R."/>
            <person name="Rand D."/>
            <person name="Rasmussen M.D."/>
            <person name="Reed L.K."/>
            <person name="Reenan R."/>
            <person name="Reily A."/>
            <person name="Remington K.A."/>
            <person name="Rieger T.T."/>
            <person name="Ritchie M.G."/>
            <person name="Robin C."/>
            <person name="Rogers Y.H."/>
            <person name="Rohde C."/>
            <person name="Rozas J."/>
            <person name="Rubenfield M.J."/>
            <person name="Ruiz A."/>
            <person name="Russo S."/>
            <person name="Salzberg S.L."/>
            <person name="Sanchez-Gracia A."/>
            <person name="Saranga D.J."/>
            <person name="Sato H."/>
            <person name="Schaeffer S.W."/>
            <person name="Schatz M.C."/>
            <person name="Schlenke T."/>
            <person name="Schwartz R."/>
            <person name="Segarra C."/>
            <person name="Singh R.S."/>
            <person name="Sirot L."/>
            <person name="Sirota M."/>
            <person name="Sisneros N.B."/>
            <person name="Smith C.D."/>
            <person name="Smith T.F."/>
            <person name="Spieth J."/>
            <person name="Stage D.E."/>
            <person name="Stark A."/>
            <person name="Stephan W."/>
            <person name="Strausberg R.L."/>
            <person name="Strempel S."/>
            <person name="Sturgill D."/>
            <person name="Sutton G."/>
            <person name="Sutton G.G."/>
            <person name="Tao W."/>
            <person name="Teichmann S."/>
            <person name="Tobari Y.N."/>
            <person name="Tomimura Y."/>
            <person name="Tsolas J.M."/>
            <person name="Valente V.L."/>
            <person name="Venter E."/>
            <person name="Venter J.C."/>
            <person name="Vicario S."/>
            <person name="Vieira F.G."/>
            <person name="Vilella A.J."/>
            <person name="Villasante A."/>
            <person name="Walenz B."/>
            <person name="Wang J."/>
            <person name="Wasserman M."/>
            <person name="Watts T."/>
            <person name="Wilson D."/>
            <person name="Wilson R.K."/>
            <person name="Wing R.A."/>
            <person name="Wolfner M.F."/>
            <person name="Wong A."/>
            <person name="Wong G.K."/>
            <person name="Wu C.I."/>
            <person name="Wu G."/>
            <person name="Yamamoto D."/>
            <person name="Yang H.P."/>
            <person name="Yang S.P."/>
            <person name="Yorke J.A."/>
            <person name="Yoshida K."/>
            <person name="Zdobnov E."/>
            <person name="Zhang P."/>
            <person name="Zhang Y."/>
            <person name="Zimin A.V."/>
            <person name="Baldwin J."/>
            <person name="Abdouelleil A."/>
            <person name="Abdulkadir J."/>
            <person name="Abebe A."/>
            <person name="Abera B."/>
            <person name="Abreu J."/>
            <person name="Acer S.C."/>
            <person name="Aftuck L."/>
            <person name="Alexander A."/>
            <person name="An P."/>
            <person name="Anderson E."/>
            <person name="Anderson S."/>
            <person name="Arachi H."/>
            <person name="Azer M."/>
            <person name="Bachantsang P."/>
            <person name="Barry A."/>
            <person name="Bayul T."/>
            <person name="Berlin A."/>
            <person name="Bessette D."/>
            <person name="Bloom T."/>
            <person name="Blye J."/>
            <person name="Boguslavskiy L."/>
            <person name="Bonnet C."/>
            <person name="Boukhgalter B."/>
            <person name="Bourzgui I."/>
            <person name="Brown A."/>
            <person name="Cahill P."/>
            <person name="Channer S."/>
            <person name="Cheshatsang Y."/>
            <person name="Chuda L."/>
            <person name="Citroen M."/>
            <person name="Collymore A."/>
            <person name="Cooke P."/>
            <person name="Costello M."/>
            <person name="D'Aco K."/>
            <person name="Daza R."/>
            <person name="De Haan G."/>
            <person name="DeGray S."/>
            <person name="DeMaso C."/>
            <person name="Dhargay N."/>
            <person name="Dooley K."/>
            <person name="Dooley E."/>
            <person name="Doricent M."/>
            <person name="Dorje P."/>
            <person name="Dorjee K."/>
            <person name="Dupes A."/>
            <person name="Elong R."/>
            <person name="Falk J."/>
            <person name="Farina A."/>
            <person name="Faro S."/>
            <person name="Ferguson D."/>
            <person name="Fisher S."/>
            <person name="Foley C.D."/>
            <person name="Franke A."/>
            <person name="Friedrich D."/>
            <person name="Gadbois L."/>
            <person name="Gearin G."/>
            <person name="Gearin C.R."/>
            <person name="Giannoukos G."/>
            <person name="Goode T."/>
            <person name="Graham J."/>
            <person name="Grandbois E."/>
            <person name="Grewal S."/>
            <person name="Gyaltsen K."/>
            <person name="Hafez N."/>
            <person name="Hagos B."/>
            <person name="Hall J."/>
            <person name="Henson C."/>
            <person name="Hollinger A."/>
            <person name="Honan T."/>
            <person name="Huard M.D."/>
            <person name="Hughes L."/>
            <person name="Hurhula B."/>
            <person name="Husby M.E."/>
            <person name="Kamat A."/>
            <person name="Kanga B."/>
            <person name="Kashin S."/>
            <person name="Khazanovich D."/>
            <person name="Kisner P."/>
            <person name="Lance K."/>
            <person name="Lara M."/>
            <person name="Lee W."/>
            <person name="Lennon N."/>
            <person name="Letendre F."/>
            <person name="LeVine R."/>
            <person name="Lipovsky A."/>
            <person name="Liu X."/>
            <person name="Liu J."/>
            <person name="Liu S."/>
            <person name="Lokyitsang T."/>
            <person name="Lokyitsang Y."/>
            <person name="Lubonja R."/>
            <person name="Lui A."/>
            <person name="MacDonald P."/>
            <person name="Magnisalis V."/>
            <person name="Maru K."/>
            <person name="Matthews C."/>
            <person name="McCusker W."/>
            <person name="McDonough S."/>
            <person name="Mehta T."/>
            <person name="Meldrim J."/>
            <person name="Meneus L."/>
            <person name="Mihai O."/>
            <person name="Mihalev A."/>
            <person name="Mihova T."/>
            <person name="Mittelman R."/>
            <person name="Mlenga V."/>
            <person name="Montmayeur A."/>
            <person name="Mulrain L."/>
            <person name="Navidi A."/>
            <person name="Naylor J."/>
            <person name="Negash T."/>
            <person name="Nguyen T."/>
            <person name="Nguyen N."/>
            <person name="Nicol R."/>
            <person name="Norbu C."/>
            <person name="Norbu N."/>
            <person name="Novod N."/>
            <person name="O'Neill B."/>
            <person name="Osman S."/>
            <person name="Markiewicz E."/>
            <person name="Oyono O.L."/>
            <person name="Patti C."/>
            <person name="Phunkhang P."/>
            <person name="Pierre F."/>
            <person name="Priest M."/>
            <person name="Raghuraman S."/>
            <person name="Rege F."/>
            <person name="Reyes R."/>
            <person name="Rise C."/>
            <person name="Rogov P."/>
            <person name="Ross K."/>
            <person name="Ryan E."/>
            <person name="Settipalli S."/>
            <person name="Shea T."/>
            <person name="Sherpa N."/>
            <person name="Shi L."/>
            <person name="Shih D."/>
            <person name="Sparrow T."/>
            <person name="Spaulding J."/>
            <person name="Stalker J."/>
            <person name="Stange-Thomann N."/>
            <person name="Stavropoulos S."/>
            <person name="Stone C."/>
            <person name="Strader C."/>
            <person name="Tesfaye S."/>
            <person name="Thomson T."/>
            <person name="Thoulutsang Y."/>
            <person name="Thoulutsang D."/>
            <person name="Topham K."/>
            <person name="Topping I."/>
            <person name="Tsamla T."/>
            <person name="Vassiliev H."/>
            <person name="Vo A."/>
            <person name="Wangchuk T."/>
            <person name="Wangdi T."/>
            <person name="Weiand M."/>
            <person name="Wilkinson J."/>
            <person name="Wilson A."/>
            <person name="Yadav S."/>
            <person name="Young G."/>
            <person name="Yu Q."/>
            <person name="Zembek L."/>
            <person name="Zhong D."/>
            <person name="Zimmer A."/>
            <person name="Zwirko Z."/>
            <person name="Jaffe D.B."/>
            <person name="Alvarez P."/>
            <person name="Brockman W."/>
            <person name="Butler J."/>
            <person name="Chin C."/>
            <person name="Gnerre S."/>
            <person name="Grabherr M."/>
            <person name="Kleber M."/>
            <person name="Mauceli E."/>
            <person name="MacCallum I."/>
        </authorList>
    </citation>
    <scope>NUCLEOTIDE SEQUENCE [LARGE SCALE GENOMIC DNA]</scope>
    <source>
        <strain evidence="2">Tucson 15010-1051.87</strain>
    </source>
</reference>
<sequence>MFTHKTKKSNSLATNTQQKFKAELMANGQLLVNRSFETASGLLRKTGSQLKQTKLSLCQKDHKLIFSGFVEEPLKVKPKHEFVYMPAPKGLNKTLGRAQNGAHPMPKVEPPAALPTSPMSKPGRNLLSLIGRVDFCIKMHRQQPHLNALWSVYGKLLRVIAGKRGDRTLLLRNEGKGPILQAIFYDFEDELKYLTIGCYVHVVGRFIGENRLNTFSVSQVSIADWQQNFTRIENVNSYILMQHSTSSS</sequence>
<dbReference type="InParanoid" id="B4LKV6"/>
<keyword evidence="2" id="KW-1185">Reference proteome</keyword>
<organism evidence="1 2">
    <name type="scientific">Drosophila virilis</name>
    <name type="common">Fruit fly</name>
    <dbReference type="NCBI Taxonomy" id="7244"/>
    <lineage>
        <taxon>Eukaryota</taxon>
        <taxon>Metazoa</taxon>
        <taxon>Ecdysozoa</taxon>
        <taxon>Arthropoda</taxon>
        <taxon>Hexapoda</taxon>
        <taxon>Insecta</taxon>
        <taxon>Pterygota</taxon>
        <taxon>Neoptera</taxon>
        <taxon>Endopterygota</taxon>
        <taxon>Diptera</taxon>
        <taxon>Brachycera</taxon>
        <taxon>Muscomorpha</taxon>
        <taxon>Ephydroidea</taxon>
        <taxon>Drosophilidae</taxon>
        <taxon>Drosophila</taxon>
    </lineage>
</organism>
<proteinExistence type="predicted"/>
<gene>
    <name evidence="1" type="primary">Dvir\GJ21662</name>
    <name evidence="1" type="ORF">Dvir_GJ21662</name>
</gene>
<dbReference type="eggNOG" id="ENOG502SEBB">
    <property type="taxonomic scope" value="Eukaryota"/>
</dbReference>
<accession>B4LKV6</accession>